<protein>
    <submittedName>
        <fullName evidence="5">GntR family transcriptional regulator</fullName>
    </submittedName>
</protein>
<dbReference type="AlphaFoldDB" id="A0A4P9C926"/>
<keyword evidence="6" id="KW-1185">Reference proteome</keyword>
<dbReference type="Pfam" id="PF00392">
    <property type="entry name" value="GntR"/>
    <property type="match status" value="1"/>
</dbReference>
<accession>A0A4P9C926</accession>
<dbReference type="CDD" id="cd07377">
    <property type="entry name" value="WHTH_GntR"/>
    <property type="match status" value="1"/>
</dbReference>
<dbReference type="Pfam" id="PF07729">
    <property type="entry name" value="FCD"/>
    <property type="match status" value="1"/>
</dbReference>
<dbReference type="PROSITE" id="PS50949">
    <property type="entry name" value="HTH_GNTR"/>
    <property type="match status" value="1"/>
</dbReference>
<evidence type="ECO:0000256" key="1">
    <source>
        <dbReference type="ARBA" id="ARBA00023015"/>
    </source>
</evidence>
<feature type="domain" description="HTH gntR-type" evidence="4">
    <location>
        <begin position="18"/>
        <end position="85"/>
    </location>
</feature>
<dbReference type="GO" id="GO:0003700">
    <property type="term" value="F:DNA-binding transcription factor activity"/>
    <property type="evidence" value="ECO:0007669"/>
    <property type="project" value="InterPro"/>
</dbReference>
<gene>
    <name evidence="5" type="ORF">CPZ25_012260</name>
</gene>
<sequence length="237" mass="28208">MLYLKNGGIMKEEYKEEKSLTEQVYSKIKERILTLDYPPGTAITEANLAEEFSVSRMPVHIAIQKLTNEGWIETGFRKKVYVKGISVKDVREIYEIREILEVKALDTIFEKKLNWDFSFKLEEKFVRMKASYHDYYAFEYADSEVHRTMVSVLDNKRIDQIYLNLQDELVRIMVLIFKYRKRDNDYAKQVIESMRKIIIGIRENHYDDALYQLKNEHLASGVEEALEAVDFYNERIM</sequence>
<reference evidence="5 6" key="1">
    <citation type="submission" date="2018-05" db="EMBL/GenBank/DDBJ databases">
        <title>Genome comparison of Eubacterium sp.</title>
        <authorList>
            <person name="Feng Y."/>
            <person name="Sanchez-Andrea I."/>
            <person name="Stams A.J.M."/>
            <person name="De Vos W.M."/>
        </authorList>
    </citation>
    <scope>NUCLEOTIDE SEQUENCE [LARGE SCALE GENOMIC DNA]</scope>
    <source>
        <strain evidence="5 6">YI</strain>
    </source>
</reference>
<evidence type="ECO:0000256" key="3">
    <source>
        <dbReference type="ARBA" id="ARBA00023163"/>
    </source>
</evidence>
<evidence type="ECO:0000313" key="6">
    <source>
        <dbReference type="Proteomes" id="UP000218387"/>
    </source>
</evidence>
<dbReference type="InterPro" id="IPR011711">
    <property type="entry name" value="GntR_C"/>
</dbReference>
<dbReference type="KEGG" id="emt:CPZ25_012260"/>
<dbReference type="Gene3D" id="1.10.10.10">
    <property type="entry name" value="Winged helix-like DNA-binding domain superfamily/Winged helix DNA-binding domain"/>
    <property type="match status" value="1"/>
</dbReference>
<dbReference type="InterPro" id="IPR000524">
    <property type="entry name" value="Tscrpt_reg_HTH_GntR"/>
</dbReference>
<dbReference type="InterPro" id="IPR036390">
    <property type="entry name" value="WH_DNA-bd_sf"/>
</dbReference>
<dbReference type="PANTHER" id="PTHR43537">
    <property type="entry name" value="TRANSCRIPTIONAL REGULATOR, GNTR FAMILY"/>
    <property type="match status" value="1"/>
</dbReference>
<dbReference type="SUPFAM" id="SSF48008">
    <property type="entry name" value="GntR ligand-binding domain-like"/>
    <property type="match status" value="1"/>
</dbReference>
<dbReference type="PANTHER" id="PTHR43537:SF5">
    <property type="entry name" value="UXU OPERON TRANSCRIPTIONAL REGULATOR"/>
    <property type="match status" value="1"/>
</dbReference>
<name>A0A4P9C926_EUBML</name>
<dbReference type="Gene3D" id="1.20.120.530">
    <property type="entry name" value="GntR ligand-binding domain-like"/>
    <property type="match status" value="1"/>
</dbReference>
<dbReference type="SUPFAM" id="SSF46785">
    <property type="entry name" value="Winged helix' DNA-binding domain"/>
    <property type="match status" value="1"/>
</dbReference>
<dbReference type="EMBL" id="CP029487">
    <property type="protein sequence ID" value="QCT72069.1"/>
    <property type="molecule type" value="Genomic_DNA"/>
</dbReference>
<keyword evidence="2" id="KW-0238">DNA-binding</keyword>
<keyword evidence="1" id="KW-0805">Transcription regulation</keyword>
<proteinExistence type="predicted"/>
<dbReference type="InterPro" id="IPR008920">
    <property type="entry name" value="TF_FadR/GntR_C"/>
</dbReference>
<dbReference type="GO" id="GO:0003677">
    <property type="term" value="F:DNA binding"/>
    <property type="evidence" value="ECO:0007669"/>
    <property type="project" value="UniProtKB-KW"/>
</dbReference>
<evidence type="ECO:0000259" key="4">
    <source>
        <dbReference type="PROSITE" id="PS50949"/>
    </source>
</evidence>
<dbReference type="SMART" id="SM00345">
    <property type="entry name" value="HTH_GNTR"/>
    <property type="match status" value="1"/>
</dbReference>
<dbReference type="Proteomes" id="UP000218387">
    <property type="component" value="Chromosome"/>
</dbReference>
<dbReference type="InterPro" id="IPR036388">
    <property type="entry name" value="WH-like_DNA-bd_sf"/>
</dbReference>
<organism evidence="5 6">
    <name type="scientific">Eubacterium maltosivorans</name>
    <dbReference type="NCBI Taxonomy" id="2041044"/>
    <lineage>
        <taxon>Bacteria</taxon>
        <taxon>Bacillati</taxon>
        <taxon>Bacillota</taxon>
        <taxon>Clostridia</taxon>
        <taxon>Eubacteriales</taxon>
        <taxon>Eubacteriaceae</taxon>
        <taxon>Eubacterium</taxon>
    </lineage>
</organism>
<evidence type="ECO:0000313" key="5">
    <source>
        <dbReference type="EMBL" id="QCT72069.1"/>
    </source>
</evidence>
<keyword evidence="3" id="KW-0804">Transcription</keyword>
<evidence type="ECO:0000256" key="2">
    <source>
        <dbReference type="ARBA" id="ARBA00023125"/>
    </source>
</evidence>